<keyword evidence="1" id="KW-0175">Coiled coil</keyword>
<dbReference type="EMBL" id="JATN01000321">
    <property type="protein sequence ID" value="EUC59323.1"/>
    <property type="molecule type" value="Genomic_DNA"/>
</dbReference>
<feature type="transmembrane region" description="Helical" evidence="2">
    <location>
        <begin position="197"/>
        <end position="230"/>
    </location>
</feature>
<dbReference type="Proteomes" id="UP000030108">
    <property type="component" value="Unassembled WGS sequence"/>
</dbReference>
<evidence type="ECO:0000313" key="3">
    <source>
        <dbReference type="EMBL" id="EUC59323.1"/>
    </source>
</evidence>
<keyword evidence="2" id="KW-0812">Transmembrane</keyword>
<dbReference type="Gene3D" id="1.20.1170.10">
    <property type="match status" value="1"/>
</dbReference>
<organism evidence="3 4">
    <name type="scientific">Rhizoctonia solani AG-3 Rhs1AP</name>
    <dbReference type="NCBI Taxonomy" id="1086054"/>
    <lineage>
        <taxon>Eukaryota</taxon>
        <taxon>Fungi</taxon>
        <taxon>Dikarya</taxon>
        <taxon>Basidiomycota</taxon>
        <taxon>Agaricomycotina</taxon>
        <taxon>Agaricomycetes</taxon>
        <taxon>Cantharellales</taxon>
        <taxon>Ceratobasidiaceae</taxon>
        <taxon>Rhizoctonia</taxon>
    </lineage>
</organism>
<sequence length="339" mass="37987">MAAIVFSQEDSDQFIQAAINELDQDDGKLANNVSKVADWAVQVDEGFANVTYGLQNMYDKHGEDFPDLGTYNEEWKGYKEQWTAHLLLSRNIASKHAADLHRFDQVFLSMIQDIQTDQDREDVIAELGEFAKEDHTESADMAQRFKALKADIGGFLVRFEQWIQDTGTKLKQEAYDLSQAINKLEEKIKELDEEIVMATLALLASAAAAGTMIGVIELIVAGTTLAALLISRIEKTLDLSQKQKDLADVNRKQQALAQIKTQFDGLKPDIALICSKLALFGDIWASIQGQTLHFQQTLRRGMEALTDSRFKKEIELARKLCTPLRNGLEIYATQLGSRS</sequence>
<name>A0A0A1ULU4_9AGAM</name>
<proteinExistence type="predicted"/>
<gene>
    <name evidence="3" type="ORF">RSOL_307480</name>
</gene>
<protein>
    <submittedName>
        <fullName evidence="3">Reovirus sigma C capsid domain protein, putative</fullName>
    </submittedName>
</protein>
<dbReference type="OrthoDB" id="3198211at2759"/>
<comment type="caution">
    <text evidence="3">The sequence shown here is derived from an EMBL/GenBank/DDBJ whole genome shotgun (WGS) entry which is preliminary data.</text>
</comment>
<evidence type="ECO:0000256" key="2">
    <source>
        <dbReference type="SAM" id="Phobius"/>
    </source>
</evidence>
<evidence type="ECO:0000256" key="1">
    <source>
        <dbReference type="SAM" id="Coils"/>
    </source>
</evidence>
<feature type="coiled-coil region" evidence="1">
    <location>
        <begin position="167"/>
        <end position="201"/>
    </location>
</feature>
<reference evidence="4" key="1">
    <citation type="journal article" date="2014" name="Genome Announc.">
        <title>Draft genome sequence of the plant-pathogenic soil fungus Rhizoctonia solani anastomosis group 3 strain Rhs1AP.</title>
        <authorList>
            <person name="Cubeta M.A."/>
            <person name="Thomas E."/>
            <person name="Dean R.A."/>
            <person name="Jabaji S."/>
            <person name="Neate S.M."/>
            <person name="Tavantzis S."/>
            <person name="Toda T."/>
            <person name="Vilgalys R."/>
            <person name="Bharathan N."/>
            <person name="Fedorova-Abrams N."/>
            <person name="Pakala S.B."/>
            <person name="Pakala S.M."/>
            <person name="Zafar N."/>
            <person name="Joardar V."/>
            <person name="Losada L."/>
            <person name="Nierman W.C."/>
        </authorList>
    </citation>
    <scope>NUCLEOTIDE SEQUENCE [LARGE SCALE GENOMIC DNA]</scope>
    <source>
        <strain evidence="4">AG-3</strain>
    </source>
</reference>
<evidence type="ECO:0000313" key="4">
    <source>
        <dbReference type="Proteomes" id="UP000030108"/>
    </source>
</evidence>
<accession>A0A0A1ULU4</accession>
<keyword evidence="2" id="KW-1133">Transmembrane helix</keyword>
<dbReference type="AlphaFoldDB" id="A0A0A1ULU4"/>
<keyword evidence="2" id="KW-0472">Membrane</keyword>